<comment type="caution">
    <text evidence="4">The sequence shown here is derived from an EMBL/GenBank/DDBJ whole genome shotgun (WGS) entry which is preliminary data.</text>
</comment>
<evidence type="ECO:0000259" key="3">
    <source>
        <dbReference type="SMART" id="SM00331"/>
    </source>
</evidence>
<sequence>PPPRVDGLAVAAVQLSADTAARIGGDLYEVVATEHGVRVVIGDVRGHGPDAAGTAATVLGCFREAAHDERDLAGVLRRLERAMARRTRARTGEAPAAPGHADPPDEDFVTVLLMEILPDGTTRALNCGHPWPRLLSGTGVEELARTDPLPPLGLFPLPPDLPAVRCAPLLPGTAVVLHTDGAEDARDADGRFFPLERVLADAARDTPLSPQGVLRTVLAALMRHTDGPPQDDVALLVLTNERPPQPAHRAGCATDLSVPRHLSGPRPPPRDITSPGHRPAP</sequence>
<dbReference type="InterPro" id="IPR036457">
    <property type="entry name" value="PPM-type-like_dom_sf"/>
</dbReference>
<feature type="region of interest" description="Disordered" evidence="2">
    <location>
        <begin position="243"/>
        <end position="281"/>
    </location>
</feature>
<reference evidence="4" key="1">
    <citation type="submission" date="2020-01" db="EMBL/GenBank/DDBJ databases">
        <title>Insect and environment-associated Actinomycetes.</title>
        <authorList>
            <person name="Currrie C."/>
            <person name="Chevrette M."/>
            <person name="Carlson C."/>
            <person name="Stubbendieck R."/>
            <person name="Wendt-Pienkowski E."/>
        </authorList>
    </citation>
    <scope>NUCLEOTIDE SEQUENCE</scope>
    <source>
        <strain evidence="4">SID14436</strain>
    </source>
</reference>
<dbReference type="PANTHER" id="PTHR43156">
    <property type="entry name" value="STAGE II SPORULATION PROTEIN E-RELATED"/>
    <property type="match status" value="1"/>
</dbReference>
<dbReference type="AlphaFoldDB" id="A0A6G3QWG0"/>
<proteinExistence type="predicted"/>
<dbReference type="RefSeq" id="WP_164438540.1">
    <property type="nucleotide sequence ID" value="NZ_JAAGMD010000510.1"/>
</dbReference>
<keyword evidence="1" id="KW-0378">Hydrolase</keyword>
<name>A0A6G3QWG0_9ACTN</name>
<dbReference type="SMART" id="SM00331">
    <property type="entry name" value="PP2C_SIG"/>
    <property type="match status" value="1"/>
</dbReference>
<dbReference type="Gene3D" id="3.60.40.10">
    <property type="entry name" value="PPM-type phosphatase domain"/>
    <property type="match status" value="1"/>
</dbReference>
<dbReference type="PANTHER" id="PTHR43156:SF2">
    <property type="entry name" value="STAGE II SPORULATION PROTEIN E"/>
    <property type="match status" value="1"/>
</dbReference>
<accession>A0A6G3QWG0</accession>
<dbReference type="GO" id="GO:0016791">
    <property type="term" value="F:phosphatase activity"/>
    <property type="evidence" value="ECO:0007669"/>
    <property type="project" value="TreeGrafter"/>
</dbReference>
<evidence type="ECO:0000313" key="4">
    <source>
        <dbReference type="EMBL" id="NEA87839.1"/>
    </source>
</evidence>
<dbReference type="InterPro" id="IPR052016">
    <property type="entry name" value="Bact_Sigma-Reg"/>
</dbReference>
<dbReference type="Pfam" id="PF07228">
    <property type="entry name" value="SpoIIE"/>
    <property type="match status" value="1"/>
</dbReference>
<feature type="domain" description="PPM-type phosphatase" evidence="3">
    <location>
        <begin position="5"/>
        <end position="240"/>
    </location>
</feature>
<dbReference type="InterPro" id="IPR001932">
    <property type="entry name" value="PPM-type_phosphatase-like_dom"/>
</dbReference>
<gene>
    <name evidence="4" type="ORF">G3I53_17775</name>
</gene>
<organism evidence="4">
    <name type="scientific">Streptomyces sp. SID14436</name>
    <dbReference type="NCBI Taxonomy" id="2706070"/>
    <lineage>
        <taxon>Bacteria</taxon>
        <taxon>Bacillati</taxon>
        <taxon>Actinomycetota</taxon>
        <taxon>Actinomycetes</taxon>
        <taxon>Kitasatosporales</taxon>
        <taxon>Streptomycetaceae</taxon>
        <taxon>Streptomyces</taxon>
    </lineage>
</organism>
<dbReference type="SUPFAM" id="SSF81606">
    <property type="entry name" value="PP2C-like"/>
    <property type="match status" value="1"/>
</dbReference>
<protein>
    <submittedName>
        <fullName evidence="4">Serine/threonine-protein phosphatase</fullName>
    </submittedName>
</protein>
<feature type="region of interest" description="Disordered" evidence="2">
    <location>
        <begin position="86"/>
        <end position="105"/>
    </location>
</feature>
<evidence type="ECO:0000256" key="1">
    <source>
        <dbReference type="ARBA" id="ARBA00022801"/>
    </source>
</evidence>
<evidence type="ECO:0000256" key="2">
    <source>
        <dbReference type="SAM" id="MobiDB-lite"/>
    </source>
</evidence>
<dbReference type="EMBL" id="JAAGMD010000510">
    <property type="protein sequence ID" value="NEA87839.1"/>
    <property type="molecule type" value="Genomic_DNA"/>
</dbReference>
<feature type="non-terminal residue" evidence="4">
    <location>
        <position position="1"/>
    </location>
</feature>